<evidence type="ECO:0000313" key="2">
    <source>
        <dbReference type="EMBL" id="KAJ7650475.1"/>
    </source>
</evidence>
<evidence type="ECO:0000313" key="3">
    <source>
        <dbReference type="Proteomes" id="UP001221142"/>
    </source>
</evidence>
<proteinExistence type="predicted"/>
<dbReference type="InterPro" id="IPR032675">
    <property type="entry name" value="LRR_dom_sf"/>
</dbReference>
<keyword evidence="3" id="KW-1185">Reference proteome</keyword>
<dbReference type="AlphaFoldDB" id="A0AAD7G179"/>
<dbReference type="Gene3D" id="1.20.1280.50">
    <property type="match status" value="1"/>
</dbReference>
<gene>
    <name evidence="2" type="ORF">FB45DRAFT_1017861</name>
</gene>
<organism evidence="2 3">
    <name type="scientific">Roridomyces roridus</name>
    <dbReference type="NCBI Taxonomy" id="1738132"/>
    <lineage>
        <taxon>Eukaryota</taxon>
        <taxon>Fungi</taxon>
        <taxon>Dikarya</taxon>
        <taxon>Basidiomycota</taxon>
        <taxon>Agaricomycotina</taxon>
        <taxon>Agaricomycetes</taxon>
        <taxon>Agaricomycetidae</taxon>
        <taxon>Agaricales</taxon>
        <taxon>Marasmiineae</taxon>
        <taxon>Mycenaceae</taxon>
        <taxon>Roridomyces</taxon>
    </lineage>
</organism>
<comment type="caution">
    <text evidence="2">The sequence shown here is derived from an EMBL/GenBank/DDBJ whole genome shotgun (WGS) entry which is preliminary data.</text>
</comment>
<protein>
    <recommendedName>
        <fullName evidence="4">F-box domain-containing protein</fullName>
    </recommendedName>
</protein>
<sequence>MHNVSRTALHSRLVDIRRQIASLRVEEEQLEQAIRAMHMLYYPILSIPVELTIAILKACVKDDPQHDPLALSHVCGQWRQIALATPELWTNIQSVMELPVWFNRSGTYPLHAHVTIRSSADLTTLNGYLVNYPLRWKTLVYAISNKTRFVFPSTNLPNLRELSLHGCPRPPVARLAKFAPALEEMHLGSSITFNTPSGHSKFVHLQALSLGGNPHTCYDVLCLVPQLQSLTIFPDAYDDLFSGLEYEPIFLPQLQVLVVQRSTTFIDCLNLPALGRLVLACHLHEESTQDVKSLISRSSCSIRALEFDGRRGGTWSTGLLEYFFQQADLLHVRELTLRDPPEGQLCYMLCDVDDVLPALEIVRIVDYQGLIDMTALALVEERMGDHGVEGVAKLKSWQFLFNSDEKKQAADLLINRGQVIDTLIELRSQGKLIIEARHNNRPFGDTDAWGLNDYLDTEVAVFLLLRLWNHSDQIQAHVKSNGRQRDQRQAGGFPVYELP</sequence>
<accession>A0AAD7G179</accession>
<dbReference type="Gene3D" id="3.80.10.10">
    <property type="entry name" value="Ribonuclease Inhibitor"/>
    <property type="match status" value="1"/>
</dbReference>
<dbReference type="EMBL" id="JARKIF010000001">
    <property type="protein sequence ID" value="KAJ7650475.1"/>
    <property type="molecule type" value="Genomic_DNA"/>
</dbReference>
<dbReference type="SUPFAM" id="SSF52047">
    <property type="entry name" value="RNI-like"/>
    <property type="match status" value="1"/>
</dbReference>
<name>A0AAD7G179_9AGAR</name>
<dbReference type="SUPFAM" id="SSF81383">
    <property type="entry name" value="F-box domain"/>
    <property type="match status" value="1"/>
</dbReference>
<feature type="region of interest" description="Disordered" evidence="1">
    <location>
        <begin position="479"/>
        <end position="499"/>
    </location>
</feature>
<evidence type="ECO:0008006" key="4">
    <source>
        <dbReference type="Google" id="ProtNLM"/>
    </source>
</evidence>
<dbReference type="InterPro" id="IPR036047">
    <property type="entry name" value="F-box-like_dom_sf"/>
</dbReference>
<dbReference type="Proteomes" id="UP001221142">
    <property type="component" value="Unassembled WGS sequence"/>
</dbReference>
<evidence type="ECO:0000256" key="1">
    <source>
        <dbReference type="SAM" id="MobiDB-lite"/>
    </source>
</evidence>
<reference evidence="2" key="1">
    <citation type="submission" date="2023-03" db="EMBL/GenBank/DDBJ databases">
        <title>Massive genome expansion in bonnet fungi (Mycena s.s.) driven by repeated elements and novel gene families across ecological guilds.</title>
        <authorList>
            <consortium name="Lawrence Berkeley National Laboratory"/>
            <person name="Harder C.B."/>
            <person name="Miyauchi S."/>
            <person name="Viragh M."/>
            <person name="Kuo A."/>
            <person name="Thoen E."/>
            <person name="Andreopoulos B."/>
            <person name="Lu D."/>
            <person name="Skrede I."/>
            <person name="Drula E."/>
            <person name="Henrissat B."/>
            <person name="Morin E."/>
            <person name="Kohler A."/>
            <person name="Barry K."/>
            <person name="LaButti K."/>
            <person name="Morin E."/>
            <person name="Salamov A."/>
            <person name="Lipzen A."/>
            <person name="Mereny Z."/>
            <person name="Hegedus B."/>
            <person name="Baldrian P."/>
            <person name="Stursova M."/>
            <person name="Weitz H."/>
            <person name="Taylor A."/>
            <person name="Grigoriev I.V."/>
            <person name="Nagy L.G."/>
            <person name="Martin F."/>
            <person name="Kauserud H."/>
        </authorList>
    </citation>
    <scope>NUCLEOTIDE SEQUENCE</scope>
    <source>
        <strain evidence="2">9284</strain>
    </source>
</reference>